<comment type="cofactor">
    <cofactor evidence="1">
        <name>FAD</name>
        <dbReference type="ChEBI" id="CHEBI:57692"/>
    </cofactor>
</comment>
<dbReference type="PANTHER" id="PTHR43400:SF10">
    <property type="entry name" value="3-OXOSTEROID 1-DEHYDROGENASE"/>
    <property type="match status" value="1"/>
</dbReference>
<dbReference type="AlphaFoldDB" id="A0A919Q5A0"/>
<dbReference type="Gene3D" id="3.90.700.10">
    <property type="entry name" value="Succinate dehydrogenase/fumarate reductase flavoprotein, catalytic domain"/>
    <property type="match status" value="1"/>
</dbReference>
<dbReference type="InterPro" id="IPR003953">
    <property type="entry name" value="FAD-dep_OxRdtase_2_FAD-bd"/>
</dbReference>
<keyword evidence="7" id="KW-1185">Reference proteome</keyword>
<dbReference type="EMBL" id="BOOA01000005">
    <property type="protein sequence ID" value="GIH22552.1"/>
    <property type="molecule type" value="Genomic_DNA"/>
</dbReference>
<feature type="domain" description="FAD-dependent oxidoreductase 2 FAD-binding" evidence="5">
    <location>
        <begin position="12"/>
        <end position="478"/>
    </location>
</feature>
<keyword evidence="3" id="KW-0274">FAD</keyword>
<dbReference type="PANTHER" id="PTHR43400">
    <property type="entry name" value="FUMARATE REDUCTASE"/>
    <property type="match status" value="1"/>
</dbReference>
<accession>A0A919Q5A0</accession>
<dbReference type="SUPFAM" id="SSF56425">
    <property type="entry name" value="Succinate dehydrogenase/fumarate reductase flavoprotein, catalytic domain"/>
    <property type="match status" value="1"/>
</dbReference>
<dbReference type="Pfam" id="PF00890">
    <property type="entry name" value="FAD_binding_2"/>
    <property type="match status" value="1"/>
</dbReference>
<dbReference type="InterPro" id="IPR050315">
    <property type="entry name" value="FAD-oxidoreductase_2"/>
</dbReference>
<dbReference type="Proteomes" id="UP000640052">
    <property type="component" value="Unassembled WGS sequence"/>
</dbReference>
<evidence type="ECO:0000256" key="1">
    <source>
        <dbReference type="ARBA" id="ARBA00001974"/>
    </source>
</evidence>
<comment type="caution">
    <text evidence="6">The sequence shown here is derived from an EMBL/GenBank/DDBJ whole genome shotgun (WGS) entry which is preliminary data.</text>
</comment>
<evidence type="ECO:0000259" key="5">
    <source>
        <dbReference type="Pfam" id="PF00890"/>
    </source>
</evidence>
<name>A0A919Q5A0_9ACTN</name>
<gene>
    <name evidence="6" type="ORF">Aph01nite_08620</name>
</gene>
<dbReference type="GO" id="GO:0033765">
    <property type="term" value="F:steroid dehydrogenase activity, acting on the CH-CH group of donors"/>
    <property type="evidence" value="ECO:0007669"/>
    <property type="project" value="UniProtKB-ARBA"/>
</dbReference>
<dbReference type="GO" id="GO:0008202">
    <property type="term" value="P:steroid metabolic process"/>
    <property type="evidence" value="ECO:0007669"/>
    <property type="project" value="UniProtKB-ARBA"/>
</dbReference>
<evidence type="ECO:0000256" key="4">
    <source>
        <dbReference type="ARBA" id="ARBA00023002"/>
    </source>
</evidence>
<dbReference type="SUPFAM" id="SSF51905">
    <property type="entry name" value="FAD/NAD(P)-binding domain"/>
    <property type="match status" value="1"/>
</dbReference>
<reference evidence="6" key="1">
    <citation type="submission" date="2021-01" db="EMBL/GenBank/DDBJ databases">
        <title>Whole genome shotgun sequence of Acrocarpospora phusangensis NBRC 108782.</title>
        <authorList>
            <person name="Komaki H."/>
            <person name="Tamura T."/>
        </authorList>
    </citation>
    <scope>NUCLEOTIDE SEQUENCE</scope>
    <source>
        <strain evidence="6">NBRC 108782</strain>
    </source>
</reference>
<protein>
    <submittedName>
        <fullName evidence="6">FAD-binding dehydrogenase</fullName>
    </submittedName>
</protein>
<sequence>MYHAGPYDRIVDVVVLGFGDAGAVAAVTAHDEGAEVLVIEKQQARGHRPNSRYAAGFFLVPTDVERAIEYLTALYAVNGETVDPGLIRAWAAETAANPAWLDRHGCGYTDTGILGEHHTVPAHDAITVYKAKPGPHPDGYTGCPMHGFLRTLVDDRGLEVQYGTAARWLLTDERGAVTGVRVERDGRTEDVGVRRGVVLAVGGFEASARLKTQHLPLTPVHFYGTRHNTGDGVAMAVEAGAELWHMNVWPGHFVAHFPGSGYDGGVAIDLWGSGRFAPPADRRPPGSIFVDGSARRFLAEPGPQHAAHLELLGMDAARLTRPRVPTWWIFDQERFDAATLVPTYSGPAGPVGDLAWSADNTEELSRGWILFADSAGELAKLCGLDPETLESTIAGYNACCAAGTDAEFGRDPATLTPIDGPRYYALPLWPGGSHTVGGPRRDARSRVISVRGGFVENLYSAGELGSLHGLLYPAGGGSIAECLAFGRIAGRNAAAGRIIGG</sequence>
<evidence type="ECO:0000256" key="3">
    <source>
        <dbReference type="ARBA" id="ARBA00022827"/>
    </source>
</evidence>
<keyword evidence="4" id="KW-0560">Oxidoreductase</keyword>
<organism evidence="6 7">
    <name type="scientific">Acrocarpospora phusangensis</name>
    <dbReference type="NCBI Taxonomy" id="1070424"/>
    <lineage>
        <taxon>Bacteria</taxon>
        <taxon>Bacillati</taxon>
        <taxon>Actinomycetota</taxon>
        <taxon>Actinomycetes</taxon>
        <taxon>Streptosporangiales</taxon>
        <taxon>Streptosporangiaceae</taxon>
        <taxon>Acrocarpospora</taxon>
    </lineage>
</organism>
<keyword evidence="2" id="KW-0285">Flavoprotein</keyword>
<dbReference type="RefSeq" id="WP_204039393.1">
    <property type="nucleotide sequence ID" value="NZ_BOOA01000005.1"/>
</dbReference>
<dbReference type="Gene3D" id="3.50.50.60">
    <property type="entry name" value="FAD/NAD(P)-binding domain"/>
    <property type="match status" value="1"/>
</dbReference>
<dbReference type="InterPro" id="IPR036188">
    <property type="entry name" value="FAD/NAD-bd_sf"/>
</dbReference>
<dbReference type="InterPro" id="IPR027477">
    <property type="entry name" value="Succ_DH/fumarate_Rdtase_cat_sf"/>
</dbReference>
<evidence type="ECO:0000256" key="2">
    <source>
        <dbReference type="ARBA" id="ARBA00022630"/>
    </source>
</evidence>
<evidence type="ECO:0000313" key="6">
    <source>
        <dbReference type="EMBL" id="GIH22552.1"/>
    </source>
</evidence>
<evidence type="ECO:0000313" key="7">
    <source>
        <dbReference type="Proteomes" id="UP000640052"/>
    </source>
</evidence>
<proteinExistence type="predicted"/>